<dbReference type="AlphaFoldDB" id="A0A3S4VT95"/>
<dbReference type="OrthoDB" id="4740776at2"/>
<reference evidence="1 2" key="1">
    <citation type="submission" date="2018-12" db="EMBL/GenBank/DDBJ databases">
        <authorList>
            <consortium name="Pathogen Informatics"/>
        </authorList>
    </citation>
    <scope>NUCLEOTIDE SEQUENCE [LARGE SCALE GENOMIC DNA]</scope>
    <source>
        <strain evidence="1 2">NCTC10437</strain>
    </source>
</reference>
<dbReference type="KEGG" id="mauu:NCTC10437_05141"/>
<dbReference type="EMBL" id="LR134356">
    <property type="protein sequence ID" value="VEG58119.1"/>
    <property type="molecule type" value="Genomic_DNA"/>
</dbReference>
<keyword evidence="2" id="KW-1185">Reference proteome</keyword>
<evidence type="ECO:0000313" key="1">
    <source>
        <dbReference type="EMBL" id="VEG58119.1"/>
    </source>
</evidence>
<dbReference type="Proteomes" id="UP000279306">
    <property type="component" value="Chromosome"/>
</dbReference>
<dbReference type="RefSeq" id="WP_083443172.1">
    <property type="nucleotide sequence ID" value="NZ_CVQQ01000015.1"/>
</dbReference>
<organism evidence="1 2">
    <name type="scientific">Mycolicibacterium aurum</name>
    <name type="common">Mycobacterium aurum</name>
    <dbReference type="NCBI Taxonomy" id="1791"/>
    <lineage>
        <taxon>Bacteria</taxon>
        <taxon>Bacillati</taxon>
        <taxon>Actinomycetota</taxon>
        <taxon>Actinomycetes</taxon>
        <taxon>Mycobacteriales</taxon>
        <taxon>Mycobacteriaceae</taxon>
        <taxon>Mycolicibacterium</taxon>
    </lineage>
</organism>
<protein>
    <submittedName>
        <fullName evidence="1">Uncharacterized protein</fullName>
    </submittedName>
</protein>
<gene>
    <name evidence="1" type="ORF">NCTC10437_05141</name>
</gene>
<accession>A0A3S4VT95</accession>
<name>A0A3S4VT95_MYCAU</name>
<sequence>MRLFVAEDGGVSELTHGDQQIVRVAAPDLQQARRARARIRAGADDVAVILDVTISVAGDFRSARDLPGGSRAEADAETVHYAGTVDGLAGLISDIGSAEVADGVTLIAASPRQDVGTVGRDVLGRLARRAQPRAS</sequence>
<evidence type="ECO:0000313" key="2">
    <source>
        <dbReference type="Proteomes" id="UP000279306"/>
    </source>
</evidence>
<proteinExistence type="predicted"/>